<gene>
    <name evidence="1" type="ORF">STA1M1_07750</name>
</gene>
<keyword evidence="2" id="KW-1185">Reference proteome</keyword>
<evidence type="ECO:0000313" key="2">
    <source>
        <dbReference type="Proteomes" id="UP001144205"/>
    </source>
</evidence>
<sequence>MSGYRLFPVVPGLALGLSLSLSGCDTPSPRMMGGERQTVIVEGTGFTVHRKGSAVEVYRTTPELMPRLSVVFARAETAIRQATGCAVVPGTLVGDAALMKAALDCRSPDM</sequence>
<protein>
    <submittedName>
        <fullName evidence="1">Uncharacterized protein</fullName>
    </submittedName>
</protein>
<evidence type="ECO:0000313" key="1">
    <source>
        <dbReference type="EMBL" id="GKY86906.1"/>
    </source>
</evidence>
<comment type="caution">
    <text evidence="1">The sequence shown here is derived from an EMBL/GenBank/DDBJ whole genome shotgun (WGS) entry which is preliminary data.</text>
</comment>
<reference evidence="1" key="1">
    <citation type="journal article" date="2023" name="Int. J. Syst. Evol. Microbiol.">
        <title>Sinisalibacter aestuarii sp. nov., isolated from estuarine sediment of the Arakawa River.</title>
        <authorList>
            <person name="Arafat S.T."/>
            <person name="Hirano S."/>
            <person name="Sato A."/>
            <person name="Takeuchi K."/>
            <person name="Yasuda T."/>
            <person name="Terahara T."/>
            <person name="Hamada M."/>
            <person name="Kobayashi T."/>
        </authorList>
    </citation>
    <scope>NUCLEOTIDE SEQUENCE</scope>
    <source>
        <strain evidence="1">B-399</strain>
    </source>
</reference>
<accession>A0ABQ5LRP8</accession>
<dbReference type="PROSITE" id="PS51257">
    <property type="entry name" value="PROKAR_LIPOPROTEIN"/>
    <property type="match status" value="1"/>
</dbReference>
<dbReference type="Proteomes" id="UP001144205">
    <property type="component" value="Unassembled WGS sequence"/>
</dbReference>
<dbReference type="EMBL" id="BROH01000001">
    <property type="protein sequence ID" value="GKY86906.1"/>
    <property type="molecule type" value="Genomic_DNA"/>
</dbReference>
<organism evidence="1 2">
    <name type="scientific">Sinisalibacter aestuarii</name>
    <dbReference type="NCBI Taxonomy" id="2949426"/>
    <lineage>
        <taxon>Bacteria</taxon>
        <taxon>Pseudomonadati</taxon>
        <taxon>Pseudomonadota</taxon>
        <taxon>Alphaproteobacteria</taxon>
        <taxon>Rhodobacterales</taxon>
        <taxon>Roseobacteraceae</taxon>
        <taxon>Sinisalibacter</taxon>
    </lineage>
</organism>
<proteinExistence type="predicted"/>
<name>A0ABQ5LRP8_9RHOB</name>